<keyword evidence="6" id="KW-1185">Reference proteome</keyword>
<dbReference type="PANTHER" id="PTHR24223">
    <property type="entry name" value="ATP-BINDING CASSETTE SUB-FAMILY C"/>
    <property type="match status" value="1"/>
</dbReference>
<dbReference type="GO" id="GO:0016887">
    <property type="term" value="F:ATP hydrolysis activity"/>
    <property type="evidence" value="ECO:0007669"/>
    <property type="project" value="InterPro"/>
</dbReference>
<evidence type="ECO:0000259" key="4">
    <source>
        <dbReference type="PROSITE" id="PS50893"/>
    </source>
</evidence>
<dbReference type="SUPFAM" id="SSF52540">
    <property type="entry name" value="P-loop containing nucleoside triphosphate hydrolases"/>
    <property type="match status" value="1"/>
</dbReference>
<dbReference type="InterPro" id="IPR003439">
    <property type="entry name" value="ABC_transporter-like_ATP-bd"/>
</dbReference>
<dbReference type="Pfam" id="PF00005">
    <property type="entry name" value="ABC_tran"/>
    <property type="match status" value="1"/>
</dbReference>
<evidence type="ECO:0000313" key="6">
    <source>
        <dbReference type="Proteomes" id="UP000775213"/>
    </source>
</evidence>
<comment type="caution">
    <text evidence="5">The sequence shown here is derived from an EMBL/GenBank/DDBJ whole genome shotgun (WGS) entry which is preliminary data.</text>
</comment>
<dbReference type="Proteomes" id="UP000775213">
    <property type="component" value="Unassembled WGS sequence"/>
</dbReference>
<proteinExistence type="inferred from homology"/>
<dbReference type="PROSITE" id="PS50893">
    <property type="entry name" value="ABC_TRANSPORTER_2"/>
    <property type="match status" value="1"/>
</dbReference>
<evidence type="ECO:0000313" key="5">
    <source>
        <dbReference type="EMBL" id="KAH0457131.1"/>
    </source>
</evidence>
<evidence type="ECO:0000256" key="1">
    <source>
        <dbReference type="ARBA" id="ARBA00009726"/>
    </source>
</evidence>
<dbReference type="InterPro" id="IPR027417">
    <property type="entry name" value="P-loop_NTPase"/>
</dbReference>
<accession>A0AAV7GLT1</accession>
<dbReference type="InterPro" id="IPR003593">
    <property type="entry name" value="AAA+_ATPase"/>
</dbReference>
<gene>
    <name evidence="5" type="ORF">IEQ34_015038</name>
</gene>
<evidence type="ECO:0000256" key="2">
    <source>
        <dbReference type="ARBA" id="ARBA00022741"/>
    </source>
</evidence>
<dbReference type="Gene3D" id="3.40.50.300">
    <property type="entry name" value="P-loop containing nucleotide triphosphate hydrolases"/>
    <property type="match status" value="1"/>
</dbReference>
<dbReference type="PANTHER" id="PTHR24223:SF165">
    <property type="entry name" value="ABC TRANSPORTER C FAMILY MEMBER 15-RELATED"/>
    <property type="match status" value="1"/>
</dbReference>
<dbReference type="FunFam" id="3.40.50.300:FF:000169">
    <property type="entry name" value="ABC transporter C family member 3"/>
    <property type="match status" value="1"/>
</dbReference>
<comment type="similarity">
    <text evidence="1">Belongs to the ABC transporter superfamily. ABCC family. Conjugate transporter (TC 3.A.1.208) subfamily.</text>
</comment>
<dbReference type="InterPro" id="IPR050173">
    <property type="entry name" value="ABC_transporter_C-like"/>
</dbReference>
<protein>
    <recommendedName>
        <fullName evidence="4">ABC transporter domain-containing protein</fullName>
    </recommendedName>
</protein>
<dbReference type="EMBL" id="JAGFBR010000013">
    <property type="protein sequence ID" value="KAH0457131.1"/>
    <property type="molecule type" value="Genomic_DNA"/>
</dbReference>
<name>A0AAV7GLT1_DENCH</name>
<keyword evidence="2" id="KW-0547">Nucleotide-binding</keyword>
<reference evidence="5 6" key="1">
    <citation type="journal article" date="2021" name="Hortic Res">
        <title>Chromosome-scale assembly of the Dendrobium chrysotoxum genome enhances the understanding of orchid evolution.</title>
        <authorList>
            <person name="Zhang Y."/>
            <person name="Zhang G.Q."/>
            <person name="Zhang D."/>
            <person name="Liu X.D."/>
            <person name="Xu X.Y."/>
            <person name="Sun W.H."/>
            <person name="Yu X."/>
            <person name="Zhu X."/>
            <person name="Wang Z.W."/>
            <person name="Zhao X."/>
            <person name="Zhong W.Y."/>
            <person name="Chen H."/>
            <person name="Yin W.L."/>
            <person name="Huang T."/>
            <person name="Niu S.C."/>
            <person name="Liu Z.J."/>
        </authorList>
    </citation>
    <scope>NUCLEOTIDE SEQUENCE [LARGE SCALE GENOMIC DNA]</scope>
    <source>
        <strain evidence="5">Lindl</strain>
    </source>
</reference>
<dbReference type="GO" id="GO:0016020">
    <property type="term" value="C:membrane"/>
    <property type="evidence" value="ECO:0007669"/>
    <property type="project" value="TreeGrafter"/>
</dbReference>
<dbReference type="SMART" id="SM00382">
    <property type="entry name" value="AAA"/>
    <property type="match status" value="1"/>
</dbReference>
<dbReference type="AlphaFoldDB" id="A0AAV7GLT1"/>
<evidence type="ECO:0000256" key="3">
    <source>
        <dbReference type="ARBA" id="ARBA00022840"/>
    </source>
</evidence>
<dbReference type="GO" id="GO:0042626">
    <property type="term" value="F:ATPase-coupled transmembrane transporter activity"/>
    <property type="evidence" value="ECO:0007669"/>
    <property type="project" value="TreeGrafter"/>
</dbReference>
<dbReference type="GO" id="GO:0005524">
    <property type="term" value="F:ATP binding"/>
    <property type="evidence" value="ECO:0007669"/>
    <property type="project" value="UniProtKB-KW"/>
</dbReference>
<dbReference type="CDD" id="cd03244">
    <property type="entry name" value="ABCC_MRP_domain2"/>
    <property type="match status" value="1"/>
</dbReference>
<feature type="domain" description="ABC transporter" evidence="4">
    <location>
        <begin position="39"/>
        <end position="271"/>
    </location>
</feature>
<organism evidence="5 6">
    <name type="scientific">Dendrobium chrysotoxum</name>
    <name type="common">Orchid</name>
    <dbReference type="NCBI Taxonomy" id="161865"/>
    <lineage>
        <taxon>Eukaryota</taxon>
        <taxon>Viridiplantae</taxon>
        <taxon>Streptophyta</taxon>
        <taxon>Embryophyta</taxon>
        <taxon>Tracheophyta</taxon>
        <taxon>Spermatophyta</taxon>
        <taxon>Magnoliopsida</taxon>
        <taxon>Liliopsida</taxon>
        <taxon>Asparagales</taxon>
        <taxon>Orchidaceae</taxon>
        <taxon>Epidendroideae</taxon>
        <taxon>Malaxideae</taxon>
        <taxon>Dendrobiinae</taxon>
        <taxon>Dendrobium</taxon>
    </lineage>
</organism>
<sequence length="290" mass="32775">MEEGLGILVCGKEKKNERFFRSRCINHEQRQAIEAGRVKRTSEVRYAEHLPSVLRDITCTIPGRKKVGVVGRTGSGKSTLIQALFRVVEPRKGCILIDGVDICKIGLHDLRSRLSIIPQDPTLFEGTVRGNFDPLRRYSDQKIWEVLDKCQLGEVIRSNDKKIDSTVIENGENWSVGQRQLFCLGRALLKRSSILVLDEATASVDSATDGIIQETIHQEFNECTVVTIAHRIHTVIDSDLILVLSDGRVLEYDTPAKLLEREDSSFSRLIKEYSIKSQRYNRHSTIKGSK</sequence>
<keyword evidence="3" id="KW-0067">ATP-binding</keyword>